<dbReference type="VEuPathDB" id="TrichDB:TVAGG3_0985880"/>
<dbReference type="EMBL" id="DS113189">
    <property type="protein sequence ID" value="EAY21669.1"/>
    <property type="molecule type" value="Genomic_DNA"/>
</dbReference>
<organism evidence="1 2">
    <name type="scientific">Trichomonas vaginalis (strain ATCC PRA-98 / G3)</name>
    <dbReference type="NCBI Taxonomy" id="412133"/>
    <lineage>
        <taxon>Eukaryota</taxon>
        <taxon>Metamonada</taxon>
        <taxon>Parabasalia</taxon>
        <taxon>Trichomonadida</taxon>
        <taxon>Trichomonadidae</taxon>
        <taxon>Trichomonas</taxon>
    </lineage>
</organism>
<evidence type="ECO:0000313" key="2">
    <source>
        <dbReference type="Proteomes" id="UP000001542"/>
    </source>
</evidence>
<dbReference type="AlphaFoldDB" id="A2DDJ0"/>
<dbReference type="VEuPathDB" id="TrichDB:TVAG_014360"/>
<dbReference type="RefSeq" id="XP_001582655.1">
    <property type="nucleotide sequence ID" value="XM_001582605.1"/>
</dbReference>
<dbReference type="InParanoid" id="A2DDJ0"/>
<sequence length="608" mass="69272">MFSADSSFNADQPDLFKNLTIKGGFDKVIDELRKKSVEDQTRTLLFIRSYYILLYFILFPKESSTAISHNDMLDDVFYASKGTASPIDTLTSQVLSGFLKAMYADPLLLINSMNKTKSVGSLNFLAFSTFPALFGFFSTQELCESAAVFMINLIQSGEDQKLIEKFVLSILFSSYSFINTFCSCIFARPISETHDESFIRNRFIHSVTTALPNLPSHVYFVLSSYNGKNPKKMLSILQNFLSLTFNIWQSGSPMGLVSTTKVSQYIESKECGDILRKLFFNKIITSYEAPSIWKRCGGTSENVVFSPVDLQILVSVTAMAKKNIPMWSTIESSAKNLGCYRFKPFTITFFQNSKRPIPRSRVDLFEIEKTEEILLLDDYITVRYEAEHIKSFQCHVKHLFDIISGIYFKETVKKMFPKVSVGDIPRLMESFCFGSPEDFNSLTIFCSILVICEGVIPSIPPSIVELFHANVIAIMDQTWQDIGDFVDYKSYTNLLHLLPTFPGMLLGDVVANLSYIFMNIDEIVDFKDTEFELKVSLYQIAIFLVDRSSVLRIFLLMRELFFKTDILSNFLPKKVCQRWMTYVAIIDKVISSDKVLKDSICSISFVIS</sequence>
<accession>A2DDJ0</accession>
<dbReference type="KEGG" id="tva:5467219"/>
<name>A2DDJ0_TRIV3</name>
<protein>
    <submittedName>
        <fullName evidence="1">Uncharacterized protein</fullName>
    </submittedName>
</protein>
<proteinExistence type="predicted"/>
<reference evidence="1" key="2">
    <citation type="journal article" date="2007" name="Science">
        <title>Draft genome sequence of the sexually transmitted pathogen Trichomonas vaginalis.</title>
        <authorList>
            <person name="Carlton J.M."/>
            <person name="Hirt R.P."/>
            <person name="Silva J.C."/>
            <person name="Delcher A.L."/>
            <person name="Schatz M."/>
            <person name="Zhao Q."/>
            <person name="Wortman J.R."/>
            <person name="Bidwell S.L."/>
            <person name="Alsmark U.C.M."/>
            <person name="Besteiro S."/>
            <person name="Sicheritz-Ponten T."/>
            <person name="Noel C.J."/>
            <person name="Dacks J.B."/>
            <person name="Foster P.G."/>
            <person name="Simillion C."/>
            <person name="Van de Peer Y."/>
            <person name="Miranda-Saavedra D."/>
            <person name="Barton G.J."/>
            <person name="Westrop G.D."/>
            <person name="Mueller S."/>
            <person name="Dessi D."/>
            <person name="Fiori P.L."/>
            <person name="Ren Q."/>
            <person name="Paulsen I."/>
            <person name="Zhang H."/>
            <person name="Bastida-Corcuera F.D."/>
            <person name="Simoes-Barbosa A."/>
            <person name="Brown M.T."/>
            <person name="Hayes R.D."/>
            <person name="Mukherjee M."/>
            <person name="Okumura C.Y."/>
            <person name="Schneider R."/>
            <person name="Smith A.J."/>
            <person name="Vanacova S."/>
            <person name="Villalvazo M."/>
            <person name="Haas B.J."/>
            <person name="Pertea M."/>
            <person name="Feldblyum T.V."/>
            <person name="Utterback T.R."/>
            <person name="Shu C.L."/>
            <person name="Osoegawa K."/>
            <person name="de Jong P.J."/>
            <person name="Hrdy I."/>
            <person name="Horvathova L."/>
            <person name="Zubacova Z."/>
            <person name="Dolezal P."/>
            <person name="Malik S.B."/>
            <person name="Logsdon J.M. Jr."/>
            <person name="Henze K."/>
            <person name="Gupta A."/>
            <person name="Wang C.C."/>
            <person name="Dunne R.L."/>
            <person name="Upcroft J.A."/>
            <person name="Upcroft P."/>
            <person name="White O."/>
            <person name="Salzberg S.L."/>
            <person name="Tang P."/>
            <person name="Chiu C.-H."/>
            <person name="Lee Y.-S."/>
            <person name="Embley T.M."/>
            <person name="Coombs G.H."/>
            <person name="Mottram J.C."/>
            <person name="Tachezy J."/>
            <person name="Fraser-Liggett C.M."/>
            <person name="Johnson P.J."/>
        </authorList>
    </citation>
    <scope>NUCLEOTIDE SEQUENCE [LARGE SCALE GENOMIC DNA]</scope>
    <source>
        <strain evidence="1">G3</strain>
    </source>
</reference>
<reference evidence="1" key="1">
    <citation type="submission" date="2006-10" db="EMBL/GenBank/DDBJ databases">
        <authorList>
            <person name="Amadeo P."/>
            <person name="Zhao Q."/>
            <person name="Wortman J."/>
            <person name="Fraser-Liggett C."/>
            <person name="Carlton J."/>
        </authorList>
    </citation>
    <scope>NUCLEOTIDE SEQUENCE</scope>
    <source>
        <strain evidence="1">G3</strain>
    </source>
</reference>
<evidence type="ECO:0000313" key="1">
    <source>
        <dbReference type="EMBL" id="EAY21669.1"/>
    </source>
</evidence>
<dbReference type="Proteomes" id="UP000001542">
    <property type="component" value="Unassembled WGS sequence"/>
</dbReference>
<gene>
    <name evidence="1" type="ORF">TVAG_014360</name>
</gene>
<keyword evidence="2" id="KW-1185">Reference proteome</keyword>